<evidence type="ECO:0000313" key="3">
    <source>
        <dbReference type="Proteomes" id="UP000276215"/>
    </source>
</evidence>
<gene>
    <name evidence="2" type="ORF">L873DRAFT_1801169</name>
</gene>
<dbReference type="Proteomes" id="UP000276215">
    <property type="component" value="Unassembled WGS sequence"/>
</dbReference>
<keyword evidence="3" id="KW-1185">Reference proteome</keyword>
<reference evidence="2 3" key="1">
    <citation type="journal article" date="2018" name="Nat. Ecol. Evol.">
        <title>Pezizomycetes genomes reveal the molecular basis of ectomycorrhizal truffle lifestyle.</title>
        <authorList>
            <person name="Murat C."/>
            <person name="Payen T."/>
            <person name="Noel B."/>
            <person name="Kuo A."/>
            <person name="Morin E."/>
            <person name="Chen J."/>
            <person name="Kohler A."/>
            <person name="Krizsan K."/>
            <person name="Balestrini R."/>
            <person name="Da Silva C."/>
            <person name="Montanini B."/>
            <person name="Hainaut M."/>
            <person name="Levati E."/>
            <person name="Barry K.W."/>
            <person name="Belfiori B."/>
            <person name="Cichocki N."/>
            <person name="Clum A."/>
            <person name="Dockter R.B."/>
            <person name="Fauchery L."/>
            <person name="Guy J."/>
            <person name="Iotti M."/>
            <person name="Le Tacon F."/>
            <person name="Lindquist E.A."/>
            <person name="Lipzen A."/>
            <person name="Malagnac F."/>
            <person name="Mello A."/>
            <person name="Molinier V."/>
            <person name="Miyauchi S."/>
            <person name="Poulain J."/>
            <person name="Riccioni C."/>
            <person name="Rubini A."/>
            <person name="Sitrit Y."/>
            <person name="Splivallo R."/>
            <person name="Traeger S."/>
            <person name="Wang M."/>
            <person name="Zifcakova L."/>
            <person name="Wipf D."/>
            <person name="Zambonelli A."/>
            <person name="Paolocci F."/>
            <person name="Nowrousian M."/>
            <person name="Ottonello S."/>
            <person name="Baldrian P."/>
            <person name="Spatafora J.W."/>
            <person name="Henrissat B."/>
            <person name="Nagy L.G."/>
            <person name="Aury J.M."/>
            <person name="Wincker P."/>
            <person name="Grigoriev I.V."/>
            <person name="Bonfante P."/>
            <person name="Martin F.M."/>
        </authorList>
    </citation>
    <scope>NUCLEOTIDE SEQUENCE [LARGE SCALE GENOMIC DNA]</scope>
    <source>
        <strain evidence="2 3">120613-1</strain>
    </source>
</reference>
<dbReference type="AlphaFoldDB" id="A0A3N4K0P7"/>
<keyword evidence="1" id="KW-0472">Membrane</keyword>
<evidence type="ECO:0000256" key="1">
    <source>
        <dbReference type="SAM" id="Phobius"/>
    </source>
</evidence>
<dbReference type="EMBL" id="ML120364">
    <property type="protein sequence ID" value="RPB03088.1"/>
    <property type="molecule type" value="Genomic_DNA"/>
</dbReference>
<name>A0A3N4K0P7_9PEZI</name>
<keyword evidence="1" id="KW-0812">Transmembrane</keyword>
<keyword evidence="1" id="KW-1133">Transmembrane helix</keyword>
<evidence type="ECO:0000313" key="2">
    <source>
        <dbReference type="EMBL" id="RPB03088.1"/>
    </source>
</evidence>
<accession>A0A3N4K0P7</accession>
<organism evidence="2 3">
    <name type="scientific">Choiromyces venosus 120613-1</name>
    <dbReference type="NCBI Taxonomy" id="1336337"/>
    <lineage>
        <taxon>Eukaryota</taxon>
        <taxon>Fungi</taxon>
        <taxon>Dikarya</taxon>
        <taxon>Ascomycota</taxon>
        <taxon>Pezizomycotina</taxon>
        <taxon>Pezizomycetes</taxon>
        <taxon>Pezizales</taxon>
        <taxon>Tuberaceae</taxon>
        <taxon>Choiromyces</taxon>
    </lineage>
</organism>
<feature type="transmembrane region" description="Helical" evidence="1">
    <location>
        <begin position="21"/>
        <end position="44"/>
    </location>
</feature>
<protein>
    <submittedName>
        <fullName evidence="2">Uncharacterized protein</fullName>
    </submittedName>
</protein>
<proteinExistence type="predicted"/>
<sequence length="64" mass="7667">MIINPHFHSSREYMLRCKLMLLSYLTYHGIQNCFFCDIVVLIYVSCYTCRPVKWLGGNAYRMPR</sequence>